<proteinExistence type="inferred from homology"/>
<dbReference type="PANTHER" id="PTHR21343">
    <property type="entry name" value="DETHIOBIOTIN SYNTHETASE"/>
    <property type="match status" value="1"/>
</dbReference>
<dbReference type="CDD" id="cd01750">
    <property type="entry name" value="GATase1_CobQ"/>
    <property type="match status" value="1"/>
</dbReference>
<dbReference type="Gene3D" id="3.40.50.880">
    <property type="match status" value="1"/>
</dbReference>
<dbReference type="PANTHER" id="PTHR21343:SF1">
    <property type="entry name" value="COBYRIC ACID SYNTHASE"/>
    <property type="match status" value="1"/>
</dbReference>
<feature type="domain" description="CobB/CobQ-like glutamine amidotransferase" evidence="6">
    <location>
        <begin position="264"/>
        <end position="466"/>
    </location>
</feature>
<dbReference type="AlphaFoldDB" id="A0A6J4JQU9"/>
<feature type="domain" description="CobQ/CobB/MinD/ParA nucleotide binding" evidence="5">
    <location>
        <begin position="6"/>
        <end position="237"/>
    </location>
</feature>
<dbReference type="SUPFAM" id="SSF52540">
    <property type="entry name" value="P-loop containing nucleoside triphosphate hydrolases"/>
    <property type="match status" value="1"/>
</dbReference>
<keyword evidence="3 4" id="KW-0315">Glutamine amidotransferase</keyword>
<dbReference type="CDD" id="cd05389">
    <property type="entry name" value="CobQ_N"/>
    <property type="match status" value="1"/>
</dbReference>
<name>A0A6J4JQU9_9CHLR</name>
<gene>
    <name evidence="4" type="primary">cobQ</name>
    <name evidence="7" type="ORF">AVDCRST_MAG77-4193</name>
</gene>
<evidence type="ECO:0000256" key="1">
    <source>
        <dbReference type="ARBA" id="ARBA00004953"/>
    </source>
</evidence>
<keyword evidence="7" id="KW-0436">Ligase</keyword>
<dbReference type="InterPro" id="IPR027417">
    <property type="entry name" value="P-loop_NTPase"/>
</dbReference>
<evidence type="ECO:0000256" key="2">
    <source>
        <dbReference type="ARBA" id="ARBA00022573"/>
    </source>
</evidence>
<dbReference type="PROSITE" id="PS51274">
    <property type="entry name" value="GATASE_COBBQ"/>
    <property type="match status" value="1"/>
</dbReference>
<feature type="active site" evidence="4">
    <location>
        <position position="460"/>
    </location>
</feature>
<dbReference type="NCBIfam" id="NF001989">
    <property type="entry name" value="PRK00784.1"/>
    <property type="match status" value="1"/>
</dbReference>
<dbReference type="InterPro" id="IPR033949">
    <property type="entry name" value="CobQ_GATase1"/>
</dbReference>
<dbReference type="InterPro" id="IPR029062">
    <property type="entry name" value="Class_I_gatase-like"/>
</dbReference>
<dbReference type="GO" id="GO:0009236">
    <property type="term" value="P:cobalamin biosynthetic process"/>
    <property type="evidence" value="ECO:0007669"/>
    <property type="project" value="UniProtKB-UniRule"/>
</dbReference>
<evidence type="ECO:0000256" key="4">
    <source>
        <dbReference type="HAMAP-Rule" id="MF_00028"/>
    </source>
</evidence>
<evidence type="ECO:0000256" key="3">
    <source>
        <dbReference type="ARBA" id="ARBA00022962"/>
    </source>
</evidence>
<dbReference type="InterPro" id="IPR011698">
    <property type="entry name" value="GATase_3"/>
</dbReference>
<dbReference type="GO" id="GO:0016874">
    <property type="term" value="F:ligase activity"/>
    <property type="evidence" value="ECO:0007669"/>
    <property type="project" value="UniProtKB-KW"/>
</dbReference>
<accession>A0A6J4JQU9</accession>
<comment type="pathway">
    <text evidence="1 4">Cofactor biosynthesis; adenosylcobalamin biosynthesis.</text>
</comment>
<dbReference type="EMBL" id="CADCTC010000223">
    <property type="protein sequence ID" value="CAA9285078.1"/>
    <property type="molecule type" value="Genomic_DNA"/>
</dbReference>
<dbReference type="Pfam" id="PF07685">
    <property type="entry name" value="GATase_3"/>
    <property type="match status" value="1"/>
</dbReference>
<sequence>MAAKTLMIQGTASSVGKSLLVAGLCRVFRQDGVRVAPFKSQNMALNSFVTAGGGEMGRAQVVQAMAAGLDPRVEMNPILLKPEADHRSQVVVMGRPQGSMGFRDYRALRSELLGIVEGALYHLRAEHDLVIIEGAGSPAEINLKAGEIVNMRIARMAQAPVILTGDIDRGGVFAHLVGTLALLDDEERSFVKGFFINKFRGDVSLLQPGLDFLEQRTGTPVLGVIPYVPELRLPEEDSVSLETLPLRPGGEGDRGETGRLPIIDIAVVKLPHVSNFDDFDPLAAEPGVGVRYVSSTEELGRPDLVILPGTKTTIADLRWMERRGLAASVHALVQAGVPAIGICGGYQMLGSSIEDPLGVEAAVGEVVAGLGLLPIRTIFEPSKSTHQVRAIVAAGSGILAGCDGLSAAGYEIHMGRSQLTGGVATPAFTIASRSGSSPVAGTEQDGLLSTEGRVLGTYLHGLFDNAGVRRALLKNLAAAKGLAHAPEAQSWGQLATLDDQLDRLAAVLRDSVDLPRLYDIAGL</sequence>
<dbReference type="GO" id="GO:0015420">
    <property type="term" value="F:ABC-type vitamin B12 transporter activity"/>
    <property type="evidence" value="ECO:0007669"/>
    <property type="project" value="UniProtKB-UniRule"/>
</dbReference>
<feature type="active site" description="Nucleophile" evidence="4">
    <location>
        <position position="343"/>
    </location>
</feature>
<organism evidence="7">
    <name type="scientific">uncultured Chloroflexota bacterium</name>
    <dbReference type="NCBI Taxonomy" id="166587"/>
    <lineage>
        <taxon>Bacteria</taxon>
        <taxon>Bacillati</taxon>
        <taxon>Chloroflexota</taxon>
        <taxon>environmental samples</taxon>
    </lineage>
</organism>
<comment type="function">
    <text evidence="4">Catalyzes amidations at positions B, D, E, and G on adenosylcobyrinic A,C-diamide. NH(2) groups are provided by glutamine, and one molecule of ATP is hydrogenolyzed for each amidation.</text>
</comment>
<dbReference type="NCBIfam" id="TIGR00313">
    <property type="entry name" value="cobQ"/>
    <property type="match status" value="1"/>
</dbReference>
<dbReference type="InterPro" id="IPR047045">
    <property type="entry name" value="CobQ_N"/>
</dbReference>
<dbReference type="Pfam" id="PF01656">
    <property type="entry name" value="CbiA"/>
    <property type="match status" value="1"/>
</dbReference>
<dbReference type="InterPro" id="IPR002586">
    <property type="entry name" value="CobQ/CobB/MinD/ParA_Nub-bd_dom"/>
</dbReference>
<evidence type="ECO:0000259" key="5">
    <source>
        <dbReference type="Pfam" id="PF01656"/>
    </source>
</evidence>
<evidence type="ECO:0000313" key="7">
    <source>
        <dbReference type="EMBL" id="CAA9285078.1"/>
    </source>
</evidence>
<dbReference type="SUPFAM" id="SSF52317">
    <property type="entry name" value="Class I glutamine amidotransferase-like"/>
    <property type="match status" value="1"/>
</dbReference>
<protein>
    <recommendedName>
        <fullName evidence="4">Cobyric acid synthase</fullName>
    </recommendedName>
</protein>
<comment type="similarity">
    <text evidence="4">Belongs to the CobB/CobQ family. CobQ subfamily.</text>
</comment>
<dbReference type="UniPathway" id="UPA00148"/>
<keyword evidence="2 4" id="KW-0169">Cobalamin biosynthesis</keyword>
<dbReference type="InterPro" id="IPR004459">
    <property type="entry name" value="CobQ_synth"/>
</dbReference>
<dbReference type="Gene3D" id="3.40.50.300">
    <property type="entry name" value="P-loop containing nucleotide triphosphate hydrolases"/>
    <property type="match status" value="1"/>
</dbReference>
<dbReference type="HAMAP" id="MF_00028">
    <property type="entry name" value="CobQ"/>
    <property type="match status" value="1"/>
</dbReference>
<reference evidence="7" key="1">
    <citation type="submission" date="2020-02" db="EMBL/GenBank/DDBJ databases">
        <authorList>
            <person name="Meier V. D."/>
        </authorList>
    </citation>
    <scope>NUCLEOTIDE SEQUENCE</scope>
    <source>
        <strain evidence="7">AVDCRST_MAG77</strain>
    </source>
</reference>
<evidence type="ECO:0000259" key="6">
    <source>
        <dbReference type="Pfam" id="PF07685"/>
    </source>
</evidence>